<feature type="region of interest" description="Disordered" evidence="2">
    <location>
        <begin position="1253"/>
        <end position="1284"/>
    </location>
</feature>
<dbReference type="SUPFAM" id="SSF48371">
    <property type="entry name" value="ARM repeat"/>
    <property type="match status" value="2"/>
</dbReference>
<dbReference type="Gene3D" id="1.25.10.10">
    <property type="entry name" value="Leucine-rich Repeat Variant"/>
    <property type="match status" value="1"/>
</dbReference>
<organism evidence="6 7">
    <name type="scientific">Bemisia tabaci</name>
    <name type="common">Sweetpotato whitefly</name>
    <name type="synonym">Aleurodes tabaci</name>
    <dbReference type="NCBI Taxonomy" id="7038"/>
    <lineage>
        <taxon>Eukaryota</taxon>
        <taxon>Metazoa</taxon>
        <taxon>Ecdysozoa</taxon>
        <taxon>Arthropoda</taxon>
        <taxon>Hexapoda</taxon>
        <taxon>Insecta</taxon>
        <taxon>Pterygota</taxon>
        <taxon>Neoptera</taxon>
        <taxon>Paraneoptera</taxon>
        <taxon>Hemiptera</taxon>
        <taxon>Sternorrhyncha</taxon>
        <taxon>Aleyrodoidea</taxon>
        <taxon>Aleyrodidae</taxon>
        <taxon>Aleyrodinae</taxon>
        <taxon>Bemisia</taxon>
    </lineage>
</organism>
<dbReference type="Pfam" id="PF14664">
    <property type="entry name" value="RICTOR_N"/>
    <property type="match status" value="1"/>
</dbReference>
<dbReference type="Proteomes" id="UP001152759">
    <property type="component" value="Chromosome 1"/>
</dbReference>
<dbReference type="KEGG" id="btab:109035507"/>
<dbReference type="InterPro" id="IPR016024">
    <property type="entry name" value="ARM-type_fold"/>
</dbReference>
<sequence>MASTNWMIRGRHFRTRALRYRTDNDEDKIKINLNREPKEVIHEILSNVCQKQHLSEAKILAYLNAFVQFLVKLNPDLTPCDLGLSIEEILLCMRAILVQESSTVRSAGLRVLRHLLKTKQSFFILNKVQIPILIARSVDLLVQNHNERVQALQLVRHLLKVAPEYFPLQVARAVAAAIFPAAGDNDRLIRSCLAILCELGLSNPDVFIACGGVKALMYSLPTQSSPQIIESMIGVLVFLMNKPVTRSKAKIDFFCFVASFIDLKTENSQTTITSSCWCLLSLLRSWPGVLHLCNPNNRGLVSYVAALRLNQDDVRRAVLDLTFDLLNLEQPKWTDSISVALESVNPSTFKDSYKVTEEFVTAEGKSNLPSLTKSRINLIETHSALLLYCLLKAGLLDALIEIIIAPDPFLSIRATILLGEILHLAHFLLPPECCNLSPALPNLISYAVRGHPVISLPSHFGMRSMETLIVADNEVKGAMNHTQFSTPIENHKHSPTTAHEKQPTSEVSINTSQLLMDGSLSFDPEYTNISNMRKEVIGMLRDGSQIPFLVDQFCNYNVKDNGGLKSHAHKEYDFNLFTNYFKSESRACLHSQQRAMSAVSALTNLHNLMQKKPAPTTVYLEHIITNVEEKSTLSLDAIAKLKCKRSSSKNRVQLALLKECDEQIRVSEVLTQKNPFSWNWNMIQAVLKLRLNFGLDDLDHSNFIKNLIQFLKPSNKNFSRPEFFKQANLYVFSCCDLLDFLCETESQEADLFLNDFLNDVNKYLEELINAKSVHECFFNPRQITTSSYHYYFLFLGHLSRSIKGRTHFERLRVFDHLGKIALSINHEIYIKLVISTLDYSTDSPARQILGQVLSSPKVSARLYTTKYLHILLRTQLNVKENLTKWVIETLVNQLYDESKAVSIVAINALNEACDYRPYLEKIIEIKPSLLHLGDKGLLLLIRFLSLPEGFKYLQDANFVSNELTRWANHFNFKYVRIVESELQEAVSQQQRDEEGRSVKHNTGSKHQIPDVFVPPHLYSQLVQHEEGFKLLLSEPGFNALIPILLEGKCDADDEILHLKASVWALGHFGTSTQGAKYLFDHGAVIALKKLFLNAPVYTVRATAYYAMSMLATNRSGVAALHSVGWECVRHGRNDQWPLVSPPPHSVFSPVLSPLSPEQGSLEDSKSPEDNTLVGTISWNHFGRCSSSQKAATLPGSTSHHLSVLKNVHVRSPSESKADNCEELLVLKQIYHESAERMTDGQAESDVKLQLNSVCTNPSTNSSCDSSSSKEHSMEHAQKVAPNVSSSHLESFRSLKSSVPHLTFDQIKSSRRVHHQNILGYNTLKLLNWHRRPHLISPSSTTAAVELFSIQDLKQMSPLVRPKLSSKHTPKIILESDEFYPLNKIDSLPAVSYPSSSVNLPFHFSDDNNCSHDFKLAIEEPFYRGICLPLNLECIFSTVSHAKISSHLDAATVFIGKKAKSEKDDGTNWSSGESEEDKILSCEPRPRDKEARKQHDKSSCLLCVNKSNVKATRVRKVSSSSFHRIRTETESSYGVIGDEESPILLPWQQKTTGLLDNPGLETSNSGSSNEGNSSSARQSILADKSLSSCSGARKHLLKLIEQLFNPILYKACKQGLLHLKQLCQDLFQDICVYSDICALMSMSPYRAPARRLVQELFLDTHFNELFEEAALVLANNKIEPAEECPPTNAISFMLCSQGSDGESTDSPLIQVTDKKSRHSIENRKTNLDNNNSELEVILELDPFSEVTRKSSSGNKNFERVSNDVKP</sequence>
<dbReference type="EMBL" id="OU963862">
    <property type="protein sequence ID" value="CAH0381377.1"/>
    <property type="molecule type" value="Genomic_DNA"/>
</dbReference>
<feature type="region of interest" description="Disordered" evidence="2">
    <location>
        <begin position="485"/>
        <end position="504"/>
    </location>
</feature>
<dbReference type="InterPro" id="IPR028268">
    <property type="entry name" value="Pianissimo_fam"/>
</dbReference>
<feature type="compositionally biased region" description="Low complexity" evidence="2">
    <location>
        <begin position="1562"/>
        <end position="1574"/>
    </location>
</feature>
<evidence type="ECO:0000313" key="6">
    <source>
        <dbReference type="EMBL" id="CAH0381377.1"/>
    </source>
</evidence>
<dbReference type="Pfam" id="PF14668">
    <property type="entry name" value="RICTOR_V"/>
    <property type="match status" value="1"/>
</dbReference>
<proteinExistence type="inferred from homology"/>
<gene>
    <name evidence="6" type="ORF">BEMITA_LOCUS1039</name>
</gene>
<dbReference type="InterPro" id="IPR011989">
    <property type="entry name" value="ARM-like"/>
</dbReference>
<evidence type="ECO:0008006" key="8">
    <source>
        <dbReference type="Google" id="ProtNLM"/>
    </source>
</evidence>
<dbReference type="InterPro" id="IPR029452">
    <property type="entry name" value="RICTOR_V"/>
</dbReference>
<keyword evidence="7" id="KW-1185">Reference proteome</keyword>
<dbReference type="InterPro" id="IPR029451">
    <property type="entry name" value="RICTOR_M"/>
</dbReference>
<dbReference type="Pfam" id="PF14666">
    <property type="entry name" value="RICTOR_M"/>
    <property type="match status" value="1"/>
</dbReference>
<feature type="region of interest" description="Disordered" evidence="2">
    <location>
        <begin position="986"/>
        <end position="1005"/>
    </location>
</feature>
<feature type="region of interest" description="Disordered" evidence="2">
    <location>
        <begin position="1746"/>
        <end position="1765"/>
    </location>
</feature>
<evidence type="ECO:0000259" key="5">
    <source>
        <dbReference type="SMART" id="SM01310"/>
    </source>
</evidence>
<feature type="compositionally biased region" description="Basic and acidic residues" evidence="2">
    <location>
        <begin position="1755"/>
        <end position="1765"/>
    </location>
</feature>
<dbReference type="SMART" id="SM01308">
    <property type="entry name" value="RICTOR_N"/>
    <property type="match status" value="1"/>
</dbReference>
<protein>
    <recommendedName>
        <fullName evidence="8">Rapamycin-insensitive companion of mTOR</fullName>
    </recommendedName>
</protein>
<evidence type="ECO:0000256" key="1">
    <source>
        <dbReference type="ARBA" id="ARBA00008878"/>
    </source>
</evidence>
<name>A0A9P0A089_BEMTA</name>
<dbReference type="GO" id="GO:0038203">
    <property type="term" value="P:TORC2 signaling"/>
    <property type="evidence" value="ECO:0007669"/>
    <property type="project" value="TreeGrafter"/>
</dbReference>
<dbReference type="Pfam" id="PF14663">
    <property type="entry name" value="RasGEF_N_2"/>
    <property type="match status" value="1"/>
</dbReference>
<evidence type="ECO:0000259" key="3">
    <source>
        <dbReference type="SMART" id="SM01307"/>
    </source>
</evidence>
<evidence type="ECO:0000256" key="2">
    <source>
        <dbReference type="SAM" id="MobiDB-lite"/>
    </source>
</evidence>
<feature type="compositionally biased region" description="Basic and acidic residues" evidence="2">
    <location>
        <begin position="1267"/>
        <end position="1277"/>
    </location>
</feature>
<dbReference type="SMART" id="SM01303">
    <property type="entry name" value="RasGEF_N_2"/>
    <property type="match status" value="1"/>
</dbReference>
<feature type="region of interest" description="Disordered" evidence="2">
    <location>
        <begin position="1554"/>
        <end position="1576"/>
    </location>
</feature>
<dbReference type="GO" id="GO:0051897">
    <property type="term" value="P:positive regulation of phosphatidylinositol 3-kinase/protein kinase B signal transduction"/>
    <property type="evidence" value="ECO:0007669"/>
    <property type="project" value="TreeGrafter"/>
</dbReference>
<dbReference type="SMART" id="SM01307">
    <property type="entry name" value="RICTOR_M"/>
    <property type="match status" value="1"/>
</dbReference>
<dbReference type="PANTHER" id="PTHR13298:SF11">
    <property type="entry name" value="RAPAMYCIN-INSENSITIVE COMPANION OF MTOR"/>
    <property type="match status" value="1"/>
</dbReference>
<comment type="similarity">
    <text evidence="1">Belongs to the RICTOR family.</text>
</comment>
<dbReference type="GO" id="GO:0031932">
    <property type="term" value="C:TORC2 complex"/>
    <property type="evidence" value="ECO:0007669"/>
    <property type="project" value="InterPro"/>
</dbReference>
<reference evidence="6" key="1">
    <citation type="submission" date="2021-12" db="EMBL/GenBank/DDBJ databases">
        <authorList>
            <person name="King R."/>
        </authorList>
    </citation>
    <scope>NUCLEOTIDE SEQUENCE</scope>
</reference>
<feature type="region of interest" description="Disordered" evidence="2">
    <location>
        <begin position="1460"/>
        <end position="1492"/>
    </location>
</feature>
<dbReference type="InterPro" id="IPR029453">
    <property type="entry name" value="Rictor_IV"/>
</dbReference>
<feature type="compositionally biased region" description="Basic and acidic residues" evidence="2">
    <location>
        <begin position="1476"/>
        <end position="1492"/>
    </location>
</feature>
<dbReference type="GO" id="GO:0043539">
    <property type="term" value="F:protein serine/threonine kinase activator activity"/>
    <property type="evidence" value="ECO:0007669"/>
    <property type="project" value="TreeGrafter"/>
</dbReference>
<dbReference type="InterPro" id="IPR028267">
    <property type="entry name" value="Pianissimo_N"/>
</dbReference>
<feature type="domain" description="Rapamycin-insensitive companion of mTOR middle" evidence="3">
    <location>
        <begin position="661"/>
        <end position="874"/>
    </location>
</feature>
<dbReference type="PANTHER" id="PTHR13298">
    <property type="entry name" value="CYTOSOLIC REGULATOR PIANISSIMO"/>
    <property type="match status" value="1"/>
</dbReference>
<dbReference type="SMART" id="SM01310">
    <property type="entry name" value="RICTOR_V"/>
    <property type="match status" value="1"/>
</dbReference>
<feature type="domain" description="Rapamycin-insensitive companion of mTOR N-terminal" evidence="4">
    <location>
        <begin position="60"/>
        <end position="430"/>
    </location>
</feature>
<accession>A0A9P0A089</accession>
<evidence type="ECO:0000313" key="7">
    <source>
        <dbReference type="Proteomes" id="UP001152759"/>
    </source>
</evidence>
<feature type="domain" description="Rapamycin-insensitive companion of mTOR" evidence="5">
    <location>
        <begin position="1055"/>
        <end position="1127"/>
    </location>
</feature>
<evidence type="ECO:0000259" key="4">
    <source>
        <dbReference type="SMART" id="SM01308"/>
    </source>
</evidence>